<dbReference type="Proteomes" id="UP001369086">
    <property type="component" value="Unassembled WGS sequence"/>
</dbReference>
<keyword evidence="2" id="KW-0689">Ribosomal protein</keyword>
<accession>A0ABR0ZTC6</accession>
<protein>
    <submittedName>
        <fullName evidence="2">39S ribosomal protein L41</fullName>
    </submittedName>
</protein>
<comment type="caution">
    <text evidence="2">The sequence shown here is derived from an EMBL/GenBank/DDBJ whole genome shotgun (WGS) entry which is preliminary data.</text>
</comment>
<name>A0ABR0ZTC6_HUSHU</name>
<dbReference type="EMBL" id="JAHFZB010000007">
    <property type="protein sequence ID" value="KAK6488062.1"/>
    <property type="molecule type" value="Genomic_DNA"/>
</dbReference>
<evidence type="ECO:0000313" key="2">
    <source>
        <dbReference type="EMBL" id="KAK6488062.1"/>
    </source>
</evidence>
<feature type="non-terminal residue" evidence="2">
    <location>
        <position position="1"/>
    </location>
</feature>
<gene>
    <name evidence="2" type="ORF">HHUSO_G9412</name>
</gene>
<feature type="compositionally biased region" description="Low complexity" evidence="1">
    <location>
        <begin position="9"/>
        <end position="25"/>
    </location>
</feature>
<proteinExistence type="predicted"/>
<keyword evidence="2" id="KW-0687">Ribonucleoprotein</keyword>
<keyword evidence="3" id="KW-1185">Reference proteome</keyword>
<feature type="region of interest" description="Disordered" evidence="1">
    <location>
        <begin position="1"/>
        <end position="25"/>
    </location>
</feature>
<dbReference type="GO" id="GO:0005840">
    <property type="term" value="C:ribosome"/>
    <property type="evidence" value="ECO:0007669"/>
    <property type="project" value="UniProtKB-KW"/>
</dbReference>
<evidence type="ECO:0000256" key="1">
    <source>
        <dbReference type="SAM" id="MobiDB-lite"/>
    </source>
</evidence>
<organism evidence="2 3">
    <name type="scientific">Huso huso</name>
    <name type="common">Beluga</name>
    <name type="synonym">Acipenser huso</name>
    <dbReference type="NCBI Taxonomy" id="61971"/>
    <lineage>
        <taxon>Eukaryota</taxon>
        <taxon>Metazoa</taxon>
        <taxon>Chordata</taxon>
        <taxon>Craniata</taxon>
        <taxon>Vertebrata</taxon>
        <taxon>Euteleostomi</taxon>
        <taxon>Actinopterygii</taxon>
        <taxon>Chondrostei</taxon>
        <taxon>Acipenseriformes</taxon>
        <taxon>Acipenseridae</taxon>
        <taxon>Huso</taxon>
    </lineage>
</organism>
<reference evidence="2 3" key="1">
    <citation type="submission" date="2021-05" db="EMBL/GenBank/DDBJ databases">
        <authorList>
            <person name="Zahm M."/>
            <person name="Klopp C."/>
            <person name="Cabau C."/>
            <person name="Kuhl H."/>
            <person name="Suciu R."/>
            <person name="Ciorpac M."/>
            <person name="Holostenco D."/>
            <person name="Gessner J."/>
            <person name="Wuertz S."/>
            <person name="Hohne C."/>
            <person name="Stock M."/>
            <person name="Gislard M."/>
            <person name="Lluch J."/>
            <person name="Milhes M."/>
            <person name="Lampietro C."/>
            <person name="Lopez Roques C."/>
            <person name="Donnadieu C."/>
            <person name="Du K."/>
            <person name="Schartl M."/>
            <person name="Guiguen Y."/>
        </authorList>
    </citation>
    <scope>NUCLEOTIDE SEQUENCE [LARGE SCALE GENOMIC DNA]</scope>
    <source>
        <strain evidence="2">Hh-F2</strain>
        <tissue evidence="2">Blood</tissue>
    </source>
</reference>
<sequence>LQYGEKNKQTTTTTMPPGTEEPQTPNTLFTEVAAPQIEKEIREGTFNPENLEKHGLESSQEGKILQLYPKNYVR</sequence>
<evidence type="ECO:0000313" key="3">
    <source>
        <dbReference type="Proteomes" id="UP001369086"/>
    </source>
</evidence>